<dbReference type="PANTHER" id="PTHR43737:SF1">
    <property type="entry name" value="DUF1501 DOMAIN-CONTAINING PROTEIN"/>
    <property type="match status" value="1"/>
</dbReference>
<dbReference type="InterPro" id="IPR010869">
    <property type="entry name" value="DUF1501"/>
</dbReference>
<evidence type="ECO:0008006" key="3">
    <source>
        <dbReference type="Google" id="ProtNLM"/>
    </source>
</evidence>
<proteinExistence type="predicted"/>
<dbReference type="KEGG" id="gaz:Pan241w_15060"/>
<dbReference type="AlphaFoldDB" id="A0A517RC61"/>
<dbReference type="RefSeq" id="WP_145213025.1">
    <property type="nucleotide sequence ID" value="NZ_CP036269.1"/>
</dbReference>
<dbReference type="Pfam" id="PF07394">
    <property type="entry name" value="DUF1501"/>
    <property type="match status" value="1"/>
</dbReference>
<dbReference type="PANTHER" id="PTHR43737">
    <property type="entry name" value="BLL7424 PROTEIN"/>
    <property type="match status" value="1"/>
</dbReference>
<dbReference type="OrthoDB" id="235104at2"/>
<dbReference type="SUPFAM" id="SSF53649">
    <property type="entry name" value="Alkaline phosphatase-like"/>
    <property type="match status" value="1"/>
</dbReference>
<evidence type="ECO:0000313" key="1">
    <source>
        <dbReference type="EMBL" id="QDT41445.1"/>
    </source>
</evidence>
<sequence>MPSSTFQATRLGWSGQSIKTAAISNLKSHHGLGANPEQTALALAQKMNQQLLGQTADVRGVIDSLDLSEQMRDAVPAVMDLTRESKATLDMYGINGGPSDDFGRQCLLARRLSESGVRFVEVSSTGWDHHSGLDKFKSKAETIDKPIAALLADLNQRGLLDETLVLWSGEFGRQPETQVLSGKETLGRDHNASGYTAWLAGGGTKGGLTHGTTDDLGYKTVAGEVHLHDLHATMLHLLGLDHKKLVYRFGGRDFRLTNIYGNVVHDIIA</sequence>
<gene>
    <name evidence="1" type="ORF">Pan241w_15060</name>
</gene>
<dbReference type="Gene3D" id="3.40.720.10">
    <property type="entry name" value="Alkaline Phosphatase, subunit A"/>
    <property type="match status" value="1"/>
</dbReference>
<dbReference type="EMBL" id="CP036269">
    <property type="protein sequence ID" value="QDT41445.1"/>
    <property type="molecule type" value="Genomic_DNA"/>
</dbReference>
<organism evidence="1 2">
    <name type="scientific">Gimesia alba</name>
    <dbReference type="NCBI Taxonomy" id="2527973"/>
    <lineage>
        <taxon>Bacteria</taxon>
        <taxon>Pseudomonadati</taxon>
        <taxon>Planctomycetota</taxon>
        <taxon>Planctomycetia</taxon>
        <taxon>Planctomycetales</taxon>
        <taxon>Planctomycetaceae</taxon>
        <taxon>Gimesia</taxon>
    </lineage>
</organism>
<reference evidence="1 2" key="1">
    <citation type="submission" date="2019-02" db="EMBL/GenBank/DDBJ databases">
        <title>Deep-cultivation of Planctomycetes and their phenomic and genomic characterization uncovers novel biology.</title>
        <authorList>
            <person name="Wiegand S."/>
            <person name="Jogler M."/>
            <person name="Boedeker C."/>
            <person name="Pinto D."/>
            <person name="Vollmers J."/>
            <person name="Rivas-Marin E."/>
            <person name="Kohn T."/>
            <person name="Peeters S.H."/>
            <person name="Heuer A."/>
            <person name="Rast P."/>
            <person name="Oberbeckmann S."/>
            <person name="Bunk B."/>
            <person name="Jeske O."/>
            <person name="Meyerdierks A."/>
            <person name="Storesund J.E."/>
            <person name="Kallscheuer N."/>
            <person name="Luecker S."/>
            <person name="Lage O.M."/>
            <person name="Pohl T."/>
            <person name="Merkel B.J."/>
            <person name="Hornburger P."/>
            <person name="Mueller R.-W."/>
            <person name="Bruemmer F."/>
            <person name="Labrenz M."/>
            <person name="Spormann A.M."/>
            <person name="Op den Camp H."/>
            <person name="Overmann J."/>
            <person name="Amann R."/>
            <person name="Jetten M.S.M."/>
            <person name="Mascher T."/>
            <person name="Medema M.H."/>
            <person name="Devos D.P."/>
            <person name="Kaster A.-K."/>
            <person name="Ovreas L."/>
            <person name="Rohde M."/>
            <person name="Galperin M.Y."/>
            <person name="Jogler C."/>
        </authorList>
    </citation>
    <scope>NUCLEOTIDE SEQUENCE [LARGE SCALE GENOMIC DNA]</scope>
    <source>
        <strain evidence="1 2">Pan241w</strain>
    </source>
</reference>
<evidence type="ECO:0000313" key="2">
    <source>
        <dbReference type="Proteomes" id="UP000317171"/>
    </source>
</evidence>
<keyword evidence="2" id="KW-1185">Reference proteome</keyword>
<name>A0A517RC61_9PLAN</name>
<accession>A0A517RC61</accession>
<dbReference type="Proteomes" id="UP000317171">
    <property type="component" value="Chromosome"/>
</dbReference>
<dbReference type="InterPro" id="IPR017850">
    <property type="entry name" value="Alkaline_phosphatase_core_sf"/>
</dbReference>
<protein>
    <recommendedName>
        <fullName evidence="3">DUF1501 domain-containing protein</fullName>
    </recommendedName>
</protein>